<keyword evidence="1" id="KW-1133">Transmembrane helix</keyword>
<evidence type="ECO:0000313" key="6">
    <source>
        <dbReference type="Proteomes" id="UP000289193"/>
    </source>
</evidence>
<dbReference type="EMBL" id="PDKM01000001">
    <property type="protein sequence ID" value="RXK10906.1"/>
    <property type="molecule type" value="Genomic_DNA"/>
</dbReference>
<name>A0AAX2ABQ5_9BACT</name>
<dbReference type="PANTHER" id="PTHR43849">
    <property type="entry name" value="BLL3936 PROTEIN"/>
    <property type="match status" value="1"/>
</dbReference>
<feature type="transmembrane region" description="Helical" evidence="1">
    <location>
        <begin position="12"/>
        <end position="32"/>
    </location>
</feature>
<evidence type="ECO:0000313" key="3">
    <source>
        <dbReference type="EMBL" id="AXH11779.1"/>
    </source>
</evidence>
<gene>
    <name evidence="3" type="ORF">ABIV_0766</name>
    <name evidence="4" type="ORF">CRV05_00610</name>
</gene>
<dbReference type="AlphaFoldDB" id="A0AAX2ABQ5"/>
<keyword evidence="1" id="KW-0812">Transmembrane</keyword>
<feature type="transmembrane region" description="Helical" evidence="1">
    <location>
        <begin position="432"/>
        <end position="456"/>
    </location>
</feature>
<accession>A0AAX2ABQ5</accession>
<dbReference type="KEGG" id="hbv:ABIV_0766"/>
<feature type="transmembrane region" description="Helical" evidence="1">
    <location>
        <begin position="525"/>
        <end position="546"/>
    </location>
</feature>
<evidence type="ECO:0000259" key="2">
    <source>
        <dbReference type="Pfam" id="PF06808"/>
    </source>
</evidence>
<evidence type="ECO:0000313" key="5">
    <source>
        <dbReference type="Proteomes" id="UP000253850"/>
    </source>
</evidence>
<feature type="transmembrane region" description="Helical" evidence="1">
    <location>
        <begin position="69"/>
        <end position="90"/>
    </location>
</feature>
<proteinExistence type="predicted"/>
<organism evidence="4 6">
    <name type="scientific">Halarcobacter bivalviorum</name>
    <dbReference type="NCBI Taxonomy" id="663364"/>
    <lineage>
        <taxon>Bacteria</taxon>
        <taxon>Pseudomonadati</taxon>
        <taxon>Campylobacterota</taxon>
        <taxon>Epsilonproteobacteria</taxon>
        <taxon>Campylobacterales</taxon>
        <taxon>Arcobacteraceae</taxon>
        <taxon>Halarcobacter</taxon>
    </lineage>
</organism>
<dbReference type="Proteomes" id="UP000253850">
    <property type="component" value="Chromosome"/>
</dbReference>
<feature type="transmembrane region" description="Helical" evidence="1">
    <location>
        <begin position="292"/>
        <end position="315"/>
    </location>
</feature>
<evidence type="ECO:0000256" key="1">
    <source>
        <dbReference type="SAM" id="Phobius"/>
    </source>
</evidence>
<feature type="transmembrane region" description="Helical" evidence="1">
    <location>
        <begin position="44"/>
        <end position="62"/>
    </location>
</feature>
<keyword evidence="6" id="KW-1185">Reference proteome</keyword>
<feature type="transmembrane region" description="Helical" evidence="1">
    <location>
        <begin position="463"/>
        <end position="484"/>
    </location>
</feature>
<feature type="transmembrane region" description="Helical" evidence="1">
    <location>
        <begin position="402"/>
        <end position="420"/>
    </location>
</feature>
<evidence type="ECO:0000313" key="4">
    <source>
        <dbReference type="EMBL" id="RXK10906.1"/>
    </source>
</evidence>
<dbReference type="Proteomes" id="UP000289193">
    <property type="component" value="Unassembled WGS sequence"/>
</dbReference>
<dbReference type="NCBIfam" id="TIGR02123">
    <property type="entry name" value="TRAP_fused"/>
    <property type="match status" value="1"/>
</dbReference>
<reference evidence="4 6" key="1">
    <citation type="submission" date="2017-10" db="EMBL/GenBank/DDBJ databases">
        <title>Genomics of the genus Arcobacter.</title>
        <authorList>
            <person name="Perez-Cataluna A."/>
            <person name="Figueras M.J."/>
        </authorList>
    </citation>
    <scope>NUCLEOTIDE SEQUENCE [LARGE SCALE GENOMIC DNA]</scope>
    <source>
        <strain evidence="4 6">CECT 7835</strain>
    </source>
</reference>
<feature type="transmembrane region" description="Helical" evidence="1">
    <location>
        <begin position="168"/>
        <end position="192"/>
    </location>
</feature>
<feature type="transmembrane region" description="Helical" evidence="1">
    <location>
        <begin position="581"/>
        <end position="598"/>
    </location>
</feature>
<keyword evidence="1" id="KW-0472">Membrane</keyword>
<feature type="transmembrane region" description="Helical" evidence="1">
    <location>
        <begin position="125"/>
        <end position="143"/>
    </location>
</feature>
<feature type="transmembrane region" description="Helical" evidence="1">
    <location>
        <begin position="552"/>
        <end position="569"/>
    </location>
</feature>
<dbReference type="InterPro" id="IPR011853">
    <property type="entry name" value="TRAP_DctM-Dct_fused"/>
</dbReference>
<dbReference type="InterPro" id="IPR010656">
    <property type="entry name" value="DctM"/>
</dbReference>
<dbReference type="Pfam" id="PF06808">
    <property type="entry name" value="DctM"/>
    <property type="match status" value="1"/>
</dbReference>
<dbReference type="RefSeq" id="WP_114838641.1">
    <property type="nucleotide sequence ID" value="NZ_CP031217.1"/>
</dbReference>
<feature type="transmembrane region" description="Helical" evidence="1">
    <location>
        <begin position="335"/>
        <end position="356"/>
    </location>
</feature>
<protein>
    <submittedName>
        <fullName evidence="4">TRAP transporter permease DctM/Q</fullName>
    </submittedName>
    <submittedName>
        <fullName evidence="3">TRAP transporter, small/large permease fusion protein</fullName>
    </submittedName>
</protein>
<sequence>MSEIQNKLLSPKYVIVATLALFTVGFHIYLIFTGLMPNLVSRPIHLALVLPWVFLLTLDENISKLTKYIGYILLVCAMFSSYFIVTNYSLLEEQYGSLEGPLQYFVAISLLLAVLEMARRAVKLALPLTAAIALAYGLLGHYIPGDFGHNEVPLESFLGTLVISEGGIYGSLTGVSVNVVAVFVILGAFVGVGEGGNAFMSLSTKIAGRLRGGAAKVSVLASAFFGSISGSASANVASTGAFTIPTMKKLKYPSSLAGATEAVASTGGQIMPPLMGAGAFIMAELLGVQYSAIMAAAIFPAILFFFTVWIGIDVFAKKYNLIAMSDEDIPKLNIVLRLSPFFAIPFGILLYALLIMGKTPQFSAALAIFASVFLLLVNRDWKISFKEFLFKFLDGCITASRQIATIASVIICAGIIIGVLNVTGVGVKITSAILFLSNGELFAALLLTAIACLVLGMEVPTTAAYIICVSIAGPILEEYGLSAIQAHLFIFWFALLSTITPPVCGTVFIASGIAQTNWLKVASKAMKLGVGLYIVPLAFIVNPFLIKPDTHFSFALLSFVKIALGLWLLSNALVNDKQKTSIRIIFAILALIIVFIPFQ</sequence>
<feature type="transmembrane region" description="Helical" evidence="1">
    <location>
        <begin position="490"/>
        <end position="513"/>
    </location>
</feature>
<feature type="domain" description="TRAP C4-dicarboxylate transport system permease DctM subunit" evidence="2">
    <location>
        <begin position="111"/>
        <end position="546"/>
    </location>
</feature>
<feature type="transmembrane region" description="Helical" evidence="1">
    <location>
        <begin position="362"/>
        <end position="381"/>
    </location>
</feature>
<feature type="transmembrane region" description="Helical" evidence="1">
    <location>
        <begin position="102"/>
        <end position="118"/>
    </location>
</feature>
<dbReference type="PANTHER" id="PTHR43849:SF2">
    <property type="entry name" value="BLL3936 PROTEIN"/>
    <property type="match status" value="1"/>
</dbReference>
<dbReference type="EMBL" id="CP031217">
    <property type="protein sequence ID" value="AXH11779.1"/>
    <property type="molecule type" value="Genomic_DNA"/>
</dbReference>
<reference evidence="3 5" key="2">
    <citation type="submission" date="2018-07" db="EMBL/GenBank/DDBJ databases">
        <title>Complete genome of the Arcobacter bivalviorum type strain LMG 26154.</title>
        <authorList>
            <person name="Miller W.G."/>
            <person name="Yee E."/>
            <person name="Bono J.L."/>
        </authorList>
    </citation>
    <scope>NUCLEOTIDE SEQUENCE [LARGE SCALE GENOMIC DNA]</scope>
    <source>
        <strain evidence="3 5">LMG 26154</strain>
    </source>
</reference>